<reference evidence="2" key="1">
    <citation type="submission" date="2021-02" db="EMBL/GenBank/DDBJ databases">
        <authorList>
            <person name="Nowell W R."/>
        </authorList>
    </citation>
    <scope>NUCLEOTIDE SEQUENCE</scope>
</reference>
<dbReference type="OrthoDB" id="1262810at2759"/>
<name>A0A815A6X9_9BILA</name>
<feature type="domain" description="Sacsin/Nov" evidence="1">
    <location>
        <begin position="1"/>
        <end position="135"/>
    </location>
</feature>
<dbReference type="InterPro" id="IPR058210">
    <property type="entry name" value="SACS/Nov_dom"/>
</dbReference>
<accession>A0A815A6X9</accession>
<evidence type="ECO:0000259" key="1">
    <source>
        <dbReference type="Pfam" id="PF25794"/>
    </source>
</evidence>
<sequence length="888" mass="102332">LPSVVSGRYIGFLDPHGAYFSTQSHPTRGRRIDFLKNNHIIKASSDQFEPYRNKVPGLDFTTSFGGTLFRFPFRNAEACTTTKLFAQKPEPVSEEDIQNVIKGFLDDLKYNILFLRNIHLIELYEIGPQLQHPKKLACISVERSADRELRTLMKNKITERCSSTGAEMFDAEDIEQQHEIILTEENVTMGSIKQHKFLISEVLFLRSCGKDLRDFICLLKTLPLGGCAIQQDIDPNTSCGRLFCSLPLPDGVTHGLPVHFNGFFGLTDNRRDLKWVTTETYKDNDGIWNELLITQVISRTYVKLIEYCNHRFKDSLMVYQCLPDLDVISKKWHELLKPVFQKIAKKPIVMCLDGHKRLISEIIVNNLSDDGDKRFEVAILRCFENSQVASMPNKTLKFFQMFHTNEVRLITPSLLCKCISGCSLDHVSCAERLLLLEYSLRAPVGSLHNVALLPLLDGSWTIFDCRSEPSALIYFVDNHEAIVPNILIGLEMKFVLLPLPGNSNSIIENIAQTEQTQIKMYNHADFPQLLRQCCTSQRTRDWAVILWRMRDNNSSLAHINEKSTTSTTTIQPSFTFQPLTINHRLFLITVNHTCFDLYINTLQVFKNHGLKCVLLQYDTDEFYNLVNHPQRSKYIPDLSSVSFCAWLETINKSNKNILHSIVQEKFTDEQKLNLRTCLANAVRVIQQNVTLMNLVSELRIFRKGGQRTQFTSIAESRFQMPTFPNDIPIERHLIMCDKDDTNALMKTLSVPTYSQANLTLEVLRYCIQNNWSNHVLTVTKWTMINWYSLQAQLSTFAEQFFALPFIRANDDYRTVEHYYDPHNDIIKKLIDEEKHLPSPYRTEPYYSVLQTKLKSQIDEKDVANCLLEIEEKNDCSDEKIPVLCNVSI</sequence>
<comment type="caution">
    <text evidence="2">The sequence shown here is derived from an EMBL/GenBank/DDBJ whole genome shotgun (WGS) entry which is preliminary data.</text>
</comment>
<dbReference type="EMBL" id="CAJOBC010015456">
    <property type="protein sequence ID" value="CAF4024026.1"/>
    <property type="molecule type" value="Genomic_DNA"/>
</dbReference>
<dbReference type="EMBL" id="CAJNOQ010010490">
    <property type="protein sequence ID" value="CAF1253286.1"/>
    <property type="molecule type" value="Genomic_DNA"/>
</dbReference>
<evidence type="ECO:0000313" key="4">
    <source>
        <dbReference type="Proteomes" id="UP000663829"/>
    </source>
</evidence>
<gene>
    <name evidence="2" type="ORF">GPM918_LOCUS26237</name>
    <name evidence="3" type="ORF">SRO942_LOCUS26348</name>
</gene>
<dbReference type="PANTHER" id="PTHR46919:SF2">
    <property type="entry name" value="SACSIN"/>
    <property type="match status" value="1"/>
</dbReference>
<dbReference type="PANTHER" id="PTHR46919">
    <property type="entry name" value="ZINC FINGER, C3HC4 TYPE (RING FINGER) FAMILY PROTEIN"/>
    <property type="match status" value="1"/>
</dbReference>
<feature type="non-terminal residue" evidence="2">
    <location>
        <position position="1"/>
    </location>
</feature>
<evidence type="ECO:0000313" key="3">
    <source>
        <dbReference type="EMBL" id="CAF4024026.1"/>
    </source>
</evidence>
<organism evidence="2 4">
    <name type="scientific">Didymodactylos carnosus</name>
    <dbReference type="NCBI Taxonomy" id="1234261"/>
    <lineage>
        <taxon>Eukaryota</taxon>
        <taxon>Metazoa</taxon>
        <taxon>Spiralia</taxon>
        <taxon>Gnathifera</taxon>
        <taxon>Rotifera</taxon>
        <taxon>Eurotatoria</taxon>
        <taxon>Bdelloidea</taxon>
        <taxon>Philodinida</taxon>
        <taxon>Philodinidae</taxon>
        <taxon>Didymodactylos</taxon>
    </lineage>
</organism>
<dbReference type="Pfam" id="PF25794">
    <property type="entry name" value="SACS"/>
    <property type="match status" value="1"/>
</dbReference>
<keyword evidence="4" id="KW-1185">Reference proteome</keyword>
<dbReference type="Proteomes" id="UP000681722">
    <property type="component" value="Unassembled WGS sequence"/>
</dbReference>
<proteinExistence type="predicted"/>
<dbReference type="AlphaFoldDB" id="A0A815A6X9"/>
<evidence type="ECO:0000313" key="2">
    <source>
        <dbReference type="EMBL" id="CAF1253286.1"/>
    </source>
</evidence>
<dbReference type="Proteomes" id="UP000663829">
    <property type="component" value="Unassembled WGS sequence"/>
</dbReference>
<protein>
    <recommendedName>
        <fullName evidence="1">Sacsin/Nov domain-containing protein</fullName>
    </recommendedName>
</protein>